<accession>A0ABP8DX21</accession>
<organism evidence="1 2">
    <name type="scientific">Dactylosporangium darangshiense</name>
    <dbReference type="NCBI Taxonomy" id="579108"/>
    <lineage>
        <taxon>Bacteria</taxon>
        <taxon>Bacillati</taxon>
        <taxon>Actinomycetota</taxon>
        <taxon>Actinomycetes</taxon>
        <taxon>Micromonosporales</taxon>
        <taxon>Micromonosporaceae</taxon>
        <taxon>Dactylosporangium</taxon>
    </lineage>
</organism>
<evidence type="ECO:0000313" key="1">
    <source>
        <dbReference type="EMBL" id="GAA4264264.1"/>
    </source>
</evidence>
<dbReference type="Proteomes" id="UP001500620">
    <property type="component" value="Unassembled WGS sequence"/>
</dbReference>
<proteinExistence type="predicted"/>
<name>A0ABP8DX21_9ACTN</name>
<reference evidence="2" key="1">
    <citation type="journal article" date="2019" name="Int. J. Syst. Evol. Microbiol.">
        <title>The Global Catalogue of Microorganisms (GCM) 10K type strain sequencing project: providing services to taxonomists for standard genome sequencing and annotation.</title>
        <authorList>
            <consortium name="The Broad Institute Genomics Platform"/>
            <consortium name="The Broad Institute Genome Sequencing Center for Infectious Disease"/>
            <person name="Wu L."/>
            <person name="Ma J."/>
        </authorList>
    </citation>
    <scope>NUCLEOTIDE SEQUENCE [LARGE SCALE GENOMIC DNA]</scope>
    <source>
        <strain evidence="2">JCM 17441</strain>
    </source>
</reference>
<keyword evidence="2" id="KW-1185">Reference proteome</keyword>
<evidence type="ECO:0000313" key="2">
    <source>
        <dbReference type="Proteomes" id="UP001500620"/>
    </source>
</evidence>
<protein>
    <submittedName>
        <fullName evidence="1">Uncharacterized protein</fullName>
    </submittedName>
</protein>
<comment type="caution">
    <text evidence="1">The sequence shown here is derived from an EMBL/GenBank/DDBJ whole genome shotgun (WGS) entry which is preliminary data.</text>
</comment>
<dbReference type="EMBL" id="BAABAT010000124">
    <property type="protein sequence ID" value="GAA4264264.1"/>
    <property type="molecule type" value="Genomic_DNA"/>
</dbReference>
<gene>
    <name evidence="1" type="ORF">GCM10022255_116280</name>
</gene>
<sequence length="57" mass="6212">MEGDNDPNAEAELVRIEEVTTAFPDRVFAFDEFGPLTIRPHAGASWTAAGRPDRLPG</sequence>